<sequence>MKTTHPSSHLLQQRKFLTVLPLLVFPFLTLLFWSLGGGKADTLQKEADSFGFNMQLPEPALLANSALDKMSYYNQAQTDSIKRLKQIQNDPYYKPDINSHTSIPTSELLSPSIQGSFKQQPMKTNTGPTSSEAKVYEKINQLNAVLAKDASTPMTDSKEYQSSLSSNPTLPSAVTNKADIEKLEKMMQTVSEPTEEDPEMTQINGMLEKILDIQHPERMQEKIKQVSEQKTNQVFAVSASMDTNPVSLLSGVVPNQQVTSRSNNGFYALNPDPLTEQPTASATLSGAIEAVMAQSQQLTNGSTVKLRLTHPIYINGICIPKDQYLYGIASLNGERLEVSIKSLRYQNILFPIELSVYDTDGLKGIYVPGAITRDVAKQSTNQMLQGINLNTMDISLGAQATSAGIEAAKNLLSRKAKLIKVTVKAGYRLFLHDEKQGQ</sequence>
<evidence type="ECO:0000313" key="3">
    <source>
        <dbReference type="EMBL" id="MDJ1503585.1"/>
    </source>
</evidence>
<evidence type="ECO:0000259" key="2">
    <source>
        <dbReference type="Pfam" id="PF12508"/>
    </source>
</evidence>
<feature type="domain" description="Conjugative transposon TraM C-terminal" evidence="2">
    <location>
        <begin position="288"/>
        <end position="431"/>
    </location>
</feature>
<dbReference type="InterPro" id="IPR055407">
    <property type="entry name" value="TraM_C"/>
</dbReference>
<accession>A0AAE3R5H7</accession>
<dbReference type="NCBIfam" id="TIGR03779">
    <property type="entry name" value="Bac_Flav_CT_M"/>
    <property type="match status" value="1"/>
</dbReference>
<name>A0AAE3R5H7_9BACT</name>
<organism evidence="3 4">
    <name type="scientific">Xanthocytophaga agilis</name>
    <dbReference type="NCBI Taxonomy" id="3048010"/>
    <lineage>
        <taxon>Bacteria</taxon>
        <taxon>Pseudomonadati</taxon>
        <taxon>Bacteroidota</taxon>
        <taxon>Cytophagia</taxon>
        <taxon>Cytophagales</taxon>
        <taxon>Rhodocytophagaceae</taxon>
        <taxon>Xanthocytophaga</taxon>
    </lineage>
</organism>
<gene>
    <name evidence="3" type="primary">traM</name>
    <name evidence="3" type="ORF">QNI22_23155</name>
</gene>
<comment type="caution">
    <text evidence="3">The sequence shown here is derived from an EMBL/GenBank/DDBJ whole genome shotgun (WGS) entry which is preliminary data.</text>
</comment>
<dbReference type="Pfam" id="PF12508">
    <property type="entry name" value="Transposon_TraM"/>
    <property type="match status" value="1"/>
</dbReference>
<dbReference type="Proteomes" id="UP001232063">
    <property type="component" value="Unassembled WGS sequence"/>
</dbReference>
<reference evidence="3" key="1">
    <citation type="submission" date="2023-05" db="EMBL/GenBank/DDBJ databases">
        <authorList>
            <person name="Zhang X."/>
        </authorList>
    </citation>
    <scope>NUCLEOTIDE SEQUENCE</scope>
    <source>
        <strain evidence="3">BD1B2-1</strain>
    </source>
</reference>
<proteinExistence type="predicted"/>
<evidence type="ECO:0000313" key="4">
    <source>
        <dbReference type="Proteomes" id="UP001232063"/>
    </source>
</evidence>
<dbReference type="RefSeq" id="WP_314514202.1">
    <property type="nucleotide sequence ID" value="NZ_JASJOU010000008.1"/>
</dbReference>
<evidence type="ECO:0000256" key="1">
    <source>
        <dbReference type="SAM" id="MobiDB-lite"/>
    </source>
</evidence>
<keyword evidence="4" id="KW-1185">Reference proteome</keyword>
<feature type="region of interest" description="Disordered" evidence="1">
    <location>
        <begin position="150"/>
        <end position="172"/>
    </location>
</feature>
<dbReference type="EMBL" id="JASJOU010000008">
    <property type="protein sequence ID" value="MDJ1503585.1"/>
    <property type="molecule type" value="Genomic_DNA"/>
</dbReference>
<dbReference type="InterPro" id="IPR022187">
    <property type="entry name" value="Conjug_transposon_TraM"/>
</dbReference>
<feature type="compositionally biased region" description="Polar residues" evidence="1">
    <location>
        <begin position="152"/>
        <end position="172"/>
    </location>
</feature>
<dbReference type="AlphaFoldDB" id="A0AAE3R5H7"/>
<protein>
    <submittedName>
        <fullName evidence="3">Conjugative transposon protein TraM</fullName>
    </submittedName>
</protein>